<dbReference type="InterPro" id="IPR007529">
    <property type="entry name" value="Znf_HIT"/>
</dbReference>
<keyword evidence="2 4" id="KW-0863">Zinc-finger</keyword>
<evidence type="ECO:0000313" key="7">
    <source>
        <dbReference type="EMBL" id="KAH8993423.1"/>
    </source>
</evidence>
<keyword evidence="3" id="KW-0862">Zinc</keyword>
<dbReference type="EMBL" id="JAKELL010000018">
    <property type="protein sequence ID" value="KAH8993423.1"/>
    <property type="molecule type" value="Genomic_DNA"/>
</dbReference>
<dbReference type="InterPro" id="IPR051639">
    <property type="entry name" value="BCD1"/>
</dbReference>
<name>A0AAD4Q8Z7_9AGAM</name>
<organism evidence="7 8">
    <name type="scientific">Lactarius akahatsu</name>
    <dbReference type="NCBI Taxonomy" id="416441"/>
    <lineage>
        <taxon>Eukaryota</taxon>
        <taxon>Fungi</taxon>
        <taxon>Dikarya</taxon>
        <taxon>Basidiomycota</taxon>
        <taxon>Agaricomycotina</taxon>
        <taxon>Agaricomycetes</taxon>
        <taxon>Russulales</taxon>
        <taxon>Russulaceae</taxon>
        <taxon>Lactarius</taxon>
    </lineage>
</organism>
<reference evidence="7" key="1">
    <citation type="submission" date="2022-01" db="EMBL/GenBank/DDBJ databases">
        <title>Comparative genomics reveals a dynamic genome evolution in the ectomycorrhizal milk-cap (Lactarius) mushrooms.</title>
        <authorList>
            <consortium name="DOE Joint Genome Institute"/>
            <person name="Lebreton A."/>
            <person name="Tang N."/>
            <person name="Kuo A."/>
            <person name="LaButti K."/>
            <person name="Drula E."/>
            <person name="Barry K."/>
            <person name="Clum A."/>
            <person name="Lipzen A."/>
            <person name="Mousain D."/>
            <person name="Ng V."/>
            <person name="Wang R."/>
            <person name="Wang X."/>
            <person name="Dai Y."/>
            <person name="Henrissat B."/>
            <person name="Grigoriev I.V."/>
            <person name="Guerin-Laguette A."/>
            <person name="Yu F."/>
            <person name="Martin F.M."/>
        </authorList>
    </citation>
    <scope>NUCLEOTIDE SEQUENCE</scope>
    <source>
        <strain evidence="7">QP</strain>
    </source>
</reference>
<protein>
    <recommendedName>
        <fullName evidence="6">HIT-type domain-containing protein</fullName>
    </recommendedName>
</protein>
<dbReference type="GO" id="GO:0000492">
    <property type="term" value="P:box C/D snoRNP assembly"/>
    <property type="evidence" value="ECO:0007669"/>
    <property type="project" value="TreeGrafter"/>
</dbReference>
<evidence type="ECO:0000256" key="5">
    <source>
        <dbReference type="SAM" id="MobiDB-lite"/>
    </source>
</evidence>
<dbReference type="PANTHER" id="PTHR13483:SF11">
    <property type="entry name" value="ZINC FINGER HIT DOMAIN-CONTAINING PROTEIN 3"/>
    <property type="match status" value="1"/>
</dbReference>
<feature type="domain" description="HIT-type" evidence="6">
    <location>
        <begin position="9"/>
        <end position="42"/>
    </location>
</feature>
<evidence type="ECO:0000256" key="1">
    <source>
        <dbReference type="ARBA" id="ARBA00022723"/>
    </source>
</evidence>
<dbReference type="GO" id="GO:0005634">
    <property type="term" value="C:nucleus"/>
    <property type="evidence" value="ECO:0007669"/>
    <property type="project" value="TreeGrafter"/>
</dbReference>
<keyword evidence="1" id="KW-0479">Metal-binding</keyword>
<dbReference type="CDD" id="cd23024">
    <property type="entry name" value="zf-HIT_ZNHIT2-3"/>
    <property type="match status" value="1"/>
</dbReference>
<dbReference type="PANTHER" id="PTHR13483">
    <property type="entry name" value="BOX C_D SNORNA PROTEIN 1-RELATED"/>
    <property type="match status" value="1"/>
</dbReference>
<evidence type="ECO:0000256" key="3">
    <source>
        <dbReference type="ARBA" id="ARBA00022833"/>
    </source>
</evidence>
<dbReference type="GO" id="GO:0048254">
    <property type="term" value="P:snoRNA localization"/>
    <property type="evidence" value="ECO:0007669"/>
    <property type="project" value="TreeGrafter"/>
</dbReference>
<dbReference type="SUPFAM" id="SSF144232">
    <property type="entry name" value="HIT/MYND zinc finger-like"/>
    <property type="match status" value="1"/>
</dbReference>
<sequence length="211" mass="23530">MSPKTRAQCRICNEKESKYTCSSCLVEYCSVGCYKRHKETSCSPSSSNGMEPGSTTPELGGHSRPHLPHDDEIRREIPLRPLTSLKWPYVPEESTYPDPLKRDDPKPLQTKQYESIATSPAVRAALEGHPGLKELLRTIDRLRGPAREEALQAGLGVSRSQVNGRDAENAEQMRIGEEERRAMRELAEAIEMAVRGNESILGLDWGDLDGE</sequence>
<dbReference type="Gene3D" id="3.30.60.190">
    <property type="match status" value="1"/>
</dbReference>
<accession>A0AAD4Q8Z7</accession>
<gene>
    <name evidence="7" type="ORF">EDB92DRAFT_401398</name>
</gene>
<evidence type="ECO:0000256" key="4">
    <source>
        <dbReference type="PROSITE-ProRule" id="PRU00453"/>
    </source>
</evidence>
<dbReference type="Proteomes" id="UP001201163">
    <property type="component" value="Unassembled WGS sequence"/>
</dbReference>
<dbReference type="GO" id="GO:0008270">
    <property type="term" value="F:zinc ion binding"/>
    <property type="evidence" value="ECO:0007669"/>
    <property type="project" value="UniProtKB-UniRule"/>
</dbReference>
<dbReference type="PROSITE" id="PS51083">
    <property type="entry name" value="ZF_HIT"/>
    <property type="match status" value="1"/>
</dbReference>
<dbReference type="GO" id="GO:0070761">
    <property type="term" value="C:pre-snoRNP complex"/>
    <property type="evidence" value="ECO:0007669"/>
    <property type="project" value="TreeGrafter"/>
</dbReference>
<dbReference type="AlphaFoldDB" id="A0AAD4Q8Z7"/>
<evidence type="ECO:0000259" key="6">
    <source>
        <dbReference type="PROSITE" id="PS51083"/>
    </source>
</evidence>
<dbReference type="Pfam" id="PF04438">
    <property type="entry name" value="zf-HIT"/>
    <property type="match status" value="1"/>
</dbReference>
<comment type="caution">
    <text evidence="7">The sequence shown here is derived from an EMBL/GenBank/DDBJ whole genome shotgun (WGS) entry which is preliminary data.</text>
</comment>
<dbReference type="GO" id="GO:0000463">
    <property type="term" value="P:maturation of LSU-rRNA from tricistronic rRNA transcript (SSU-rRNA, 5.8S rRNA, LSU-rRNA)"/>
    <property type="evidence" value="ECO:0007669"/>
    <property type="project" value="TreeGrafter"/>
</dbReference>
<feature type="compositionally biased region" description="Polar residues" evidence="5">
    <location>
        <begin position="41"/>
        <end position="57"/>
    </location>
</feature>
<keyword evidence="8" id="KW-1185">Reference proteome</keyword>
<feature type="region of interest" description="Disordered" evidence="5">
    <location>
        <begin position="39"/>
        <end position="75"/>
    </location>
</feature>
<evidence type="ECO:0000256" key="2">
    <source>
        <dbReference type="ARBA" id="ARBA00022771"/>
    </source>
</evidence>
<proteinExistence type="predicted"/>
<evidence type="ECO:0000313" key="8">
    <source>
        <dbReference type="Proteomes" id="UP001201163"/>
    </source>
</evidence>